<organism evidence="2 3">
    <name type="scientific">Flavobacterium arundinis</name>
    <dbReference type="NCBI Taxonomy" id="3139143"/>
    <lineage>
        <taxon>Bacteria</taxon>
        <taxon>Pseudomonadati</taxon>
        <taxon>Bacteroidota</taxon>
        <taxon>Flavobacteriia</taxon>
        <taxon>Flavobacteriales</taxon>
        <taxon>Flavobacteriaceae</taxon>
        <taxon>Flavobacterium</taxon>
    </lineage>
</organism>
<dbReference type="Pfam" id="PF19780">
    <property type="entry name" value="DUF6265"/>
    <property type="match status" value="1"/>
</dbReference>
<reference evidence="2 3" key="1">
    <citation type="submission" date="2024-04" db="EMBL/GenBank/DDBJ databases">
        <title>Flavobacterium sp. DGU11 16S ribosomal RNA gene Genome sequencing and assembly.</title>
        <authorList>
            <person name="Park S."/>
        </authorList>
    </citation>
    <scope>NUCLEOTIDE SEQUENCE [LARGE SCALE GENOMIC DNA]</scope>
    <source>
        <strain evidence="2 3">DGU11</strain>
    </source>
</reference>
<keyword evidence="3" id="KW-1185">Reference proteome</keyword>
<protein>
    <submittedName>
        <fullName evidence="2">DUF6265 family protein</fullName>
    </submittedName>
</protein>
<proteinExistence type="predicted"/>
<comment type="caution">
    <text evidence="2">The sequence shown here is derived from an EMBL/GenBank/DDBJ whole genome shotgun (WGS) entry which is preliminary data.</text>
</comment>
<accession>A0ABU9HY47</accession>
<dbReference type="InterPro" id="IPR046232">
    <property type="entry name" value="DUF6265"/>
</dbReference>
<name>A0ABU9HY47_9FLAO</name>
<evidence type="ECO:0000313" key="3">
    <source>
        <dbReference type="Proteomes" id="UP001464555"/>
    </source>
</evidence>
<feature type="domain" description="DUF6265" evidence="1">
    <location>
        <begin position="47"/>
        <end position="150"/>
    </location>
</feature>
<dbReference type="RefSeq" id="WP_341697399.1">
    <property type="nucleotide sequence ID" value="NZ_JBBYHR010000006.1"/>
</dbReference>
<evidence type="ECO:0000259" key="1">
    <source>
        <dbReference type="Pfam" id="PF19780"/>
    </source>
</evidence>
<dbReference type="Proteomes" id="UP001464555">
    <property type="component" value="Unassembled WGS sequence"/>
</dbReference>
<dbReference type="EMBL" id="JBBYHR010000006">
    <property type="protein sequence ID" value="MEL1245087.1"/>
    <property type="molecule type" value="Genomic_DNA"/>
</dbReference>
<dbReference type="PROSITE" id="PS51257">
    <property type="entry name" value="PROKAR_LIPOPROTEIN"/>
    <property type="match status" value="1"/>
</dbReference>
<gene>
    <name evidence="2" type="ORF">AAEO56_12485</name>
</gene>
<sequence length="169" mass="19210">MKQAITFLSAAFLCGTMLSCNNKKESETPEPKHEEEVKNYSQLEKTNWLIGKWGRTTGRITISENWEKANDSTYNGNHYIVLGGTDTVHHKLELQESAKKLSLTISDSEGPVSYEMVSSTDTQVVFENPKKDKPKKITYRKTDDYNMVIETSRVVEGKPISNETAMKRQ</sequence>
<evidence type="ECO:0000313" key="2">
    <source>
        <dbReference type="EMBL" id="MEL1245087.1"/>
    </source>
</evidence>